<evidence type="ECO:0000259" key="1">
    <source>
        <dbReference type="PROSITE" id="PS50879"/>
    </source>
</evidence>
<dbReference type="InterPro" id="IPR036397">
    <property type="entry name" value="RNaseH_sf"/>
</dbReference>
<organism evidence="2 3">
    <name type="scientific">Mucuna pruriens</name>
    <name type="common">Velvet bean</name>
    <name type="synonym">Dolichos pruriens</name>
    <dbReference type="NCBI Taxonomy" id="157652"/>
    <lineage>
        <taxon>Eukaryota</taxon>
        <taxon>Viridiplantae</taxon>
        <taxon>Streptophyta</taxon>
        <taxon>Embryophyta</taxon>
        <taxon>Tracheophyta</taxon>
        <taxon>Spermatophyta</taxon>
        <taxon>Magnoliopsida</taxon>
        <taxon>eudicotyledons</taxon>
        <taxon>Gunneridae</taxon>
        <taxon>Pentapetalae</taxon>
        <taxon>rosids</taxon>
        <taxon>fabids</taxon>
        <taxon>Fabales</taxon>
        <taxon>Fabaceae</taxon>
        <taxon>Papilionoideae</taxon>
        <taxon>50 kb inversion clade</taxon>
        <taxon>NPAAA clade</taxon>
        <taxon>indigoferoid/millettioid clade</taxon>
        <taxon>Phaseoleae</taxon>
        <taxon>Mucuna</taxon>
    </lineage>
</organism>
<evidence type="ECO:0000313" key="3">
    <source>
        <dbReference type="Proteomes" id="UP000257109"/>
    </source>
</evidence>
<proteinExistence type="predicted"/>
<dbReference type="InterPro" id="IPR002156">
    <property type="entry name" value="RNaseH_domain"/>
</dbReference>
<dbReference type="SUPFAM" id="SSF56672">
    <property type="entry name" value="DNA/RNA polymerases"/>
    <property type="match status" value="1"/>
</dbReference>
<dbReference type="Gene3D" id="3.30.70.270">
    <property type="match status" value="1"/>
</dbReference>
<dbReference type="PANTHER" id="PTHR48475">
    <property type="entry name" value="RIBONUCLEASE H"/>
    <property type="match status" value="1"/>
</dbReference>
<accession>A0A371I5X0</accession>
<feature type="domain" description="RNase H type-1" evidence="1">
    <location>
        <begin position="137"/>
        <end position="250"/>
    </location>
</feature>
<protein>
    <recommendedName>
        <fullName evidence="1">RNase H type-1 domain-containing protein</fullName>
    </recommendedName>
</protein>
<evidence type="ECO:0000313" key="2">
    <source>
        <dbReference type="EMBL" id="RDY10411.1"/>
    </source>
</evidence>
<dbReference type="InterPro" id="IPR043128">
    <property type="entry name" value="Rev_trsase/Diguanyl_cyclase"/>
</dbReference>
<dbReference type="InterPro" id="IPR043502">
    <property type="entry name" value="DNA/RNA_pol_sf"/>
</dbReference>
<dbReference type="AlphaFoldDB" id="A0A371I5X0"/>
<dbReference type="GO" id="GO:0004523">
    <property type="term" value="F:RNA-DNA hybrid ribonuclease activity"/>
    <property type="evidence" value="ECO:0007669"/>
    <property type="project" value="InterPro"/>
</dbReference>
<dbReference type="GO" id="GO:0003676">
    <property type="term" value="F:nucleic acid binding"/>
    <property type="evidence" value="ECO:0007669"/>
    <property type="project" value="InterPro"/>
</dbReference>
<gene>
    <name evidence="2" type="ORF">CR513_05079</name>
</gene>
<reference evidence="2" key="1">
    <citation type="submission" date="2018-05" db="EMBL/GenBank/DDBJ databases">
        <title>Draft genome of Mucuna pruriens seed.</title>
        <authorList>
            <person name="Nnadi N.E."/>
            <person name="Vos R."/>
            <person name="Hasami M.H."/>
            <person name="Devisetty U.K."/>
            <person name="Aguiy J.C."/>
        </authorList>
    </citation>
    <scope>NUCLEOTIDE SEQUENCE [LARGE SCALE GENOMIC DNA]</scope>
    <source>
        <strain evidence="2">JCA_2017</strain>
    </source>
</reference>
<dbReference type="CDD" id="cd09279">
    <property type="entry name" value="RNase_HI_like"/>
    <property type="match status" value="1"/>
</dbReference>
<name>A0A371I5X0_MUCPR</name>
<keyword evidence="3" id="KW-1185">Reference proteome</keyword>
<comment type="caution">
    <text evidence="2">The sequence shown here is derived from an EMBL/GenBank/DDBJ whole genome shotgun (WGS) entry which is preliminary data.</text>
</comment>
<dbReference type="Proteomes" id="UP000257109">
    <property type="component" value="Unassembled WGS sequence"/>
</dbReference>
<dbReference type="OrthoDB" id="1934793at2759"/>
<dbReference type="Pfam" id="PF13456">
    <property type="entry name" value="RVT_3"/>
    <property type="match status" value="1"/>
</dbReference>
<dbReference type="EMBL" id="QJKJ01000848">
    <property type="protein sequence ID" value="RDY10411.1"/>
    <property type="molecule type" value="Genomic_DNA"/>
</dbReference>
<dbReference type="Gene3D" id="3.30.420.10">
    <property type="entry name" value="Ribonuclease H-like superfamily/Ribonuclease H"/>
    <property type="match status" value="1"/>
</dbReference>
<sequence length="250" mass="28773">MVAKLITTREHYNALQQVFKVLKRHQLKLNPEKYSFRVQAEKFLGFVLIERGIKANPEKPIKGYNQCTITPILTRPIPDRLVHQASPAKAKLARRMVGWIVQLSEFDISFERTSHIKAQALADFMIELALVDQGNNNGKEWFIYVDRALNQRGSGAGVILESPDKVLIEQSLHFKFKAKNNQVEYKALLAGMKLAGELRAQILMVKSDFKLVIIQVNKDYQERKPQLIIYWDKVTKLATSFEKFTLLHIP</sequence>
<dbReference type="PROSITE" id="PS50879">
    <property type="entry name" value="RNASE_H_1"/>
    <property type="match status" value="1"/>
</dbReference>
<feature type="non-terminal residue" evidence="2">
    <location>
        <position position="1"/>
    </location>
</feature>
<dbReference type="PANTHER" id="PTHR48475:SF1">
    <property type="entry name" value="RNASE H TYPE-1 DOMAIN-CONTAINING PROTEIN"/>
    <property type="match status" value="1"/>
</dbReference>